<dbReference type="RefSeq" id="WP_189217909.1">
    <property type="nucleotide sequence ID" value="NZ_BMQK01000007.1"/>
</dbReference>
<protein>
    <submittedName>
        <fullName evidence="2">Cupin</fullName>
    </submittedName>
</protein>
<reference evidence="2" key="2">
    <citation type="submission" date="2020-09" db="EMBL/GenBank/DDBJ databases">
        <authorList>
            <person name="Sun Q."/>
            <person name="Ohkuma M."/>
        </authorList>
    </citation>
    <scope>NUCLEOTIDE SEQUENCE</scope>
    <source>
        <strain evidence="2">JCM 3131</strain>
    </source>
</reference>
<evidence type="ECO:0000259" key="1">
    <source>
        <dbReference type="Pfam" id="PF07883"/>
    </source>
</evidence>
<name>A0A918BFJ2_9ACTN</name>
<keyword evidence="3" id="KW-1185">Reference proteome</keyword>
<organism evidence="2 3">
    <name type="scientific">Streptomyces ruber</name>
    <dbReference type="NCBI Taxonomy" id="83378"/>
    <lineage>
        <taxon>Bacteria</taxon>
        <taxon>Bacillati</taxon>
        <taxon>Actinomycetota</taxon>
        <taxon>Actinomycetes</taxon>
        <taxon>Kitasatosporales</taxon>
        <taxon>Streptomycetaceae</taxon>
        <taxon>Streptomyces</taxon>
    </lineage>
</organism>
<accession>A0A918BFJ2</accession>
<sequence length="153" mass="16560">MAGDGFLVPPGRSRGGERRFLGDPLRMLVEGADTGGAFTAVELVHERGFSTPWHVHRNEDEALYVLDGELVVICGEERWEAGPGGFVHLPRSVPHGLKVVSESARILALCVPSGFEHFARDVADLRIGEETAHQLADIAGKYGVQVLGPLPER</sequence>
<evidence type="ECO:0000313" key="3">
    <source>
        <dbReference type="Proteomes" id="UP000620156"/>
    </source>
</evidence>
<dbReference type="Gene3D" id="2.60.120.10">
    <property type="entry name" value="Jelly Rolls"/>
    <property type="match status" value="1"/>
</dbReference>
<proteinExistence type="predicted"/>
<dbReference type="SUPFAM" id="SSF51182">
    <property type="entry name" value="RmlC-like cupins"/>
    <property type="match status" value="1"/>
</dbReference>
<dbReference type="InterPro" id="IPR013096">
    <property type="entry name" value="Cupin_2"/>
</dbReference>
<dbReference type="PANTHER" id="PTHR36440">
    <property type="entry name" value="PUTATIVE (AFU_ORTHOLOGUE AFUA_8G07350)-RELATED"/>
    <property type="match status" value="1"/>
</dbReference>
<dbReference type="Pfam" id="PF07883">
    <property type="entry name" value="Cupin_2"/>
    <property type="match status" value="1"/>
</dbReference>
<evidence type="ECO:0000313" key="2">
    <source>
        <dbReference type="EMBL" id="GGQ63470.1"/>
    </source>
</evidence>
<feature type="domain" description="Cupin type-2" evidence="1">
    <location>
        <begin position="45"/>
        <end position="108"/>
    </location>
</feature>
<dbReference type="InterPro" id="IPR053146">
    <property type="entry name" value="QDO-like"/>
</dbReference>
<dbReference type="Proteomes" id="UP000620156">
    <property type="component" value="Unassembled WGS sequence"/>
</dbReference>
<dbReference type="PANTHER" id="PTHR36440:SF1">
    <property type="entry name" value="PUTATIVE (AFU_ORTHOLOGUE AFUA_8G07350)-RELATED"/>
    <property type="match status" value="1"/>
</dbReference>
<reference evidence="2" key="1">
    <citation type="journal article" date="2014" name="Int. J. Syst. Evol. Microbiol.">
        <title>Complete genome sequence of Corynebacterium casei LMG S-19264T (=DSM 44701T), isolated from a smear-ripened cheese.</title>
        <authorList>
            <consortium name="US DOE Joint Genome Institute (JGI-PGF)"/>
            <person name="Walter F."/>
            <person name="Albersmeier A."/>
            <person name="Kalinowski J."/>
            <person name="Ruckert C."/>
        </authorList>
    </citation>
    <scope>NUCLEOTIDE SEQUENCE</scope>
    <source>
        <strain evidence="2">JCM 3131</strain>
    </source>
</reference>
<dbReference type="InterPro" id="IPR014710">
    <property type="entry name" value="RmlC-like_jellyroll"/>
</dbReference>
<gene>
    <name evidence="2" type="ORF">GCM10010145_36680</name>
</gene>
<dbReference type="AlphaFoldDB" id="A0A918BFJ2"/>
<comment type="caution">
    <text evidence="2">The sequence shown here is derived from an EMBL/GenBank/DDBJ whole genome shotgun (WGS) entry which is preliminary data.</text>
</comment>
<dbReference type="InterPro" id="IPR011051">
    <property type="entry name" value="RmlC_Cupin_sf"/>
</dbReference>
<dbReference type="EMBL" id="BMQK01000007">
    <property type="protein sequence ID" value="GGQ63470.1"/>
    <property type="molecule type" value="Genomic_DNA"/>
</dbReference>